<evidence type="ECO:0000256" key="1">
    <source>
        <dbReference type="SAM" id="MobiDB-lite"/>
    </source>
</evidence>
<gene>
    <name evidence="2" type="ORF">SDC9_107429</name>
</gene>
<comment type="caution">
    <text evidence="2">The sequence shown here is derived from an EMBL/GenBank/DDBJ whole genome shotgun (WGS) entry which is preliminary data.</text>
</comment>
<name>A0A645B5A5_9ZZZZ</name>
<organism evidence="2">
    <name type="scientific">bioreactor metagenome</name>
    <dbReference type="NCBI Taxonomy" id="1076179"/>
    <lineage>
        <taxon>unclassified sequences</taxon>
        <taxon>metagenomes</taxon>
        <taxon>ecological metagenomes</taxon>
    </lineage>
</organism>
<feature type="compositionally biased region" description="Polar residues" evidence="1">
    <location>
        <begin position="1"/>
        <end position="11"/>
    </location>
</feature>
<evidence type="ECO:0000313" key="2">
    <source>
        <dbReference type="EMBL" id="MPM60577.1"/>
    </source>
</evidence>
<feature type="region of interest" description="Disordered" evidence="1">
    <location>
        <begin position="1"/>
        <end position="26"/>
    </location>
</feature>
<accession>A0A645B5A5</accession>
<proteinExistence type="predicted"/>
<protein>
    <submittedName>
        <fullName evidence="2">Uncharacterized protein</fullName>
    </submittedName>
</protein>
<reference evidence="2" key="1">
    <citation type="submission" date="2019-08" db="EMBL/GenBank/DDBJ databases">
        <authorList>
            <person name="Kucharzyk K."/>
            <person name="Murdoch R.W."/>
            <person name="Higgins S."/>
            <person name="Loffler F."/>
        </authorList>
    </citation>
    <scope>NUCLEOTIDE SEQUENCE</scope>
</reference>
<dbReference type="EMBL" id="VSSQ01017872">
    <property type="protein sequence ID" value="MPM60577.1"/>
    <property type="molecule type" value="Genomic_DNA"/>
</dbReference>
<sequence>MSGRPDQQQIHVSDLGGGLRGTPDHRLRTRLARTGSDGLRDLRGISPI</sequence>
<dbReference type="AlphaFoldDB" id="A0A645B5A5"/>